<name>A0A2M4CCW6_9DIPT</name>
<dbReference type="AlphaFoldDB" id="A0A2M4CCW6"/>
<evidence type="ECO:0000313" key="1">
    <source>
        <dbReference type="EMBL" id="MBW63109.1"/>
    </source>
</evidence>
<accession>A0A2M4CCW6</accession>
<organism evidence="1">
    <name type="scientific">Anopheles marajoara</name>
    <dbReference type="NCBI Taxonomy" id="58244"/>
    <lineage>
        <taxon>Eukaryota</taxon>
        <taxon>Metazoa</taxon>
        <taxon>Ecdysozoa</taxon>
        <taxon>Arthropoda</taxon>
        <taxon>Hexapoda</taxon>
        <taxon>Insecta</taxon>
        <taxon>Pterygota</taxon>
        <taxon>Neoptera</taxon>
        <taxon>Endopterygota</taxon>
        <taxon>Diptera</taxon>
        <taxon>Nematocera</taxon>
        <taxon>Culicoidea</taxon>
        <taxon>Culicidae</taxon>
        <taxon>Anophelinae</taxon>
        <taxon>Anopheles</taxon>
    </lineage>
</organism>
<dbReference type="EMBL" id="GGFJ01013968">
    <property type="protein sequence ID" value="MBW63109.1"/>
    <property type="molecule type" value="Transcribed_RNA"/>
</dbReference>
<sequence>MVALCVWFKVLFAQKPISQPVKLPSAYEAELTHARTCALAMIIINSKPHVIMLPTSTSLLLIADFATRLRRVSSV</sequence>
<proteinExistence type="predicted"/>
<reference evidence="1" key="1">
    <citation type="submission" date="2018-01" db="EMBL/GenBank/DDBJ databases">
        <title>An insight into the sialome of Amazonian anophelines.</title>
        <authorList>
            <person name="Ribeiro J.M."/>
            <person name="Scarpassa V."/>
            <person name="Calvo E."/>
        </authorList>
    </citation>
    <scope>NUCLEOTIDE SEQUENCE</scope>
    <source>
        <tissue evidence="1">Salivary glands</tissue>
    </source>
</reference>
<protein>
    <submittedName>
        <fullName evidence="1">Putative secreted protein</fullName>
    </submittedName>
</protein>